<evidence type="ECO:0000313" key="3">
    <source>
        <dbReference type="Proteomes" id="UP000019812"/>
    </source>
</evidence>
<dbReference type="InterPro" id="IPR016181">
    <property type="entry name" value="Acyl_CoA_acyltransferase"/>
</dbReference>
<dbReference type="STRING" id="1457154.CAPSK01_004646"/>
<accession>A0A084XU99</accession>
<gene>
    <name evidence="2" type="ORF">CAPSK01_004646</name>
</gene>
<protein>
    <submittedName>
        <fullName evidence="2">Acetyltransferase (GNAT) family protein</fullName>
    </submittedName>
</protein>
<proteinExistence type="predicted"/>
<sequence length="150" mass="16996">MNYRQATIEDWPFVQKYGRQFFDLSGWKKVLGDDADCTQGLDQLIGAPNVFFMVAEDGDKIVGGIGVVVAPSQTVQTKLLAQELFWYVDEDYRHTRVAIQLYRSAERWAKDVGAVAITMALLEGSMPDTVAEMYTRMGYEQVERIFVKGL</sequence>
<dbReference type="PROSITE" id="PS51186">
    <property type="entry name" value="GNAT"/>
    <property type="match status" value="1"/>
</dbReference>
<evidence type="ECO:0000259" key="1">
    <source>
        <dbReference type="PROSITE" id="PS51186"/>
    </source>
</evidence>
<dbReference type="Proteomes" id="UP000019812">
    <property type="component" value="Unassembled WGS sequence"/>
</dbReference>
<dbReference type="Pfam" id="PF00583">
    <property type="entry name" value="Acetyltransf_1"/>
    <property type="match status" value="1"/>
</dbReference>
<dbReference type="InterPro" id="IPR000182">
    <property type="entry name" value="GNAT_dom"/>
</dbReference>
<dbReference type="RefSeq" id="WP_034931118.1">
    <property type="nucleotide sequence ID" value="NZ_JDSS02000052.1"/>
</dbReference>
<dbReference type="EMBL" id="JDSS02000052">
    <property type="protein sequence ID" value="KFB66043.1"/>
    <property type="molecule type" value="Genomic_DNA"/>
</dbReference>
<dbReference type="Gene3D" id="3.40.630.30">
    <property type="match status" value="1"/>
</dbReference>
<reference evidence="2 3" key="1">
    <citation type="submission" date="2014-07" db="EMBL/GenBank/DDBJ databases">
        <title>Expanding our view of genomic diversity in Candidatus Accumulibacter clades.</title>
        <authorList>
            <person name="Skennerton C.T."/>
            <person name="Barr J.J."/>
            <person name="Slater F.R."/>
            <person name="Bond P.L."/>
            <person name="Tyson G.W."/>
        </authorList>
    </citation>
    <scope>NUCLEOTIDE SEQUENCE [LARGE SCALE GENOMIC DNA]</scope>
    <source>
        <strain evidence="3">SK-01</strain>
    </source>
</reference>
<dbReference type="SUPFAM" id="SSF55729">
    <property type="entry name" value="Acyl-CoA N-acyltransferases (Nat)"/>
    <property type="match status" value="1"/>
</dbReference>
<organism evidence="2 3">
    <name type="scientific">Candidatus Accumulibacter vicinus</name>
    <dbReference type="NCBI Taxonomy" id="2954382"/>
    <lineage>
        <taxon>Bacteria</taxon>
        <taxon>Pseudomonadati</taxon>
        <taxon>Pseudomonadota</taxon>
        <taxon>Betaproteobacteria</taxon>
        <taxon>Candidatus Accumulibacter</taxon>
    </lineage>
</organism>
<dbReference type="GO" id="GO:0016747">
    <property type="term" value="F:acyltransferase activity, transferring groups other than amino-acyl groups"/>
    <property type="evidence" value="ECO:0007669"/>
    <property type="project" value="InterPro"/>
</dbReference>
<feature type="domain" description="N-acetyltransferase" evidence="1">
    <location>
        <begin position="1"/>
        <end position="150"/>
    </location>
</feature>
<dbReference type="CDD" id="cd04301">
    <property type="entry name" value="NAT_SF"/>
    <property type="match status" value="1"/>
</dbReference>
<name>A0A084XU99_9PROT</name>
<comment type="caution">
    <text evidence="2">The sequence shown here is derived from an EMBL/GenBank/DDBJ whole genome shotgun (WGS) entry which is preliminary data.</text>
</comment>
<dbReference type="AlphaFoldDB" id="A0A084XU99"/>
<evidence type="ECO:0000313" key="2">
    <source>
        <dbReference type="EMBL" id="KFB66043.1"/>
    </source>
</evidence>
<keyword evidence="2" id="KW-0808">Transferase</keyword>